<dbReference type="GO" id="GO:0016787">
    <property type="term" value="F:hydrolase activity"/>
    <property type="evidence" value="ECO:0007669"/>
    <property type="project" value="UniProtKB-KW"/>
</dbReference>
<dbReference type="Proteomes" id="UP000198756">
    <property type="component" value="Unassembled WGS sequence"/>
</dbReference>
<keyword evidence="3" id="KW-0378">Hydrolase</keyword>
<evidence type="ECO:0000313" key="6">
    <source>
        <dbReference type="Proteomes" id="UP000198756"/>
    </source>
</evidence>
<keyword evidence="6" id="KW-1185">Reference proteome</keyword>
<dbReference type="SMART" id="SM00318">
    <property type="entry name" value="SNc"/>
    <property type="match status" value="1"/>
</dbReference>
<dbReference type="AlphaFoldDB" id="A0A1G5ZEF7"/>
<evidence type="ECO:0000313" key="5">
    <source>
        <dbReference type="EMBL" id="SDA93261.1"/>
    </source>
</evidence>
<feature type="domain" description="TNase-like" evidence="4">
    <location>
        <begin position="9"/>
        <end position="143"/>
    </location>
</feature>
<keyword evidence="2" id="KW-0255">Endonuclease</keyword>
<evidence type="ECO:0000256" key="1">
    <source>
        <dbReference type="ARBA" id="ARBA00022722"/>
    </source>
</evidence>
<evidence type="ECO:0000259" key="4">
    <source>
        <dbReference type="PROSITE" id="PS50830"/>
    </source>
</evidence>
<reference evidence="6" key="1">
    <citation type="submission" date="2016-10" db="EMBL/GenBank/DDBJ databases">
        <authorList>
            <person name="Varghese N."/>
            <person name="Submissions S."/>
        </authorList>
    </citation>
    <scope>NUCLEOTIDE SEQUENCE [LARGE SCALE GENOMIC DNA]</scope>
    <source>
        <strain evidence="6">DSM 22703</strain>
    </source>
</reference>
<dbReference type="InterPro" id="IPR016071">
    <property type="entry name" value="Staphylococal_nuclease_OB-fold"/>
</dbReference>
<gene>
    <name evidence="5" type="ORF">SAMN03080617_03693</name>
</gene>
<dbReference type="PROSITE" id="PS50830">
    <property type="entry name" value="TNASE_3"/>
    <property type="match status" value="1"/>
</dbReference>
<dbReference type="OrthoDB" id="4376109at2"/>
<sequence>MFSAFSQQRTDFLKVSKVVDGDTFWVINSRGKEEKIRLIGVNTPEVRNTGRTQVEYFGKEASDFVKALLTGRRVRLEYDVGRYDRYKRTLAYVYLEDGTFLNALLVKEGFANVATYPPNVKYVELFMKLEREARNKKKGLWKE</sequence>
<name>A0A1G5ZEF7_9BACT</name>
<dbReference type="InterPro" id="IPR035437">
    <property type="entry name" value="SNase_OB-fold_sf"/>
</dbReference>
<dbReference type="PANTHER" id="PTHR12302">
    <property type="entry name" value="EBNA2 BINDING PROTEIN P100"/>
    <property type="match status" value="1"/>
</dbReference>
<accession>A0A1G5ZEF7</accession>
<dbReference type="SUPFAM" id="SSF50199">
    <property type="entry name" value="Staphylococcal nuclease"/>
    <property type="match status" value="1"/>
</dbReference>
<dbReference type="Pfam" id="PF00565">
    <property type="entry name" value="SNase"/>
    <property type="match status" value="1"/>
</dbReference>
<dbReference type="EMBL" id="FMXE01000035">
    <property type="protein sequence ID" value="SDA93261.1"/>
    <property type="molecule type" value="Genomic_DNA"/>
</dbReference>
<dbReference type="CDD" id="cd00175">
    <property type="entry name" value="SNc"/>
    <property type="match status" value="1"/>
</dbReference>
<protein>
    <submittedName>
        <fullName evidence="5">Micrococcal nuclease</fullName>
    </submittedName>
</protein>
<keyword evidence="1" id="KW-0540">Nuclease</keyword>
<evidence type="ECO:0000256" key="3">
    <source>
        <dbReference type="ARBA" id="ARBA00022801"/>
    </source>
</evidence>
<proteinExistence type="predicted"/>
<dbReference type="Gene3D" id="2.40.50.90">
    <property type="match status" value="1"/>
</dbReference>
<dbReference type="PANTHER" id="PTHR12302:SF3">
    <property type="entry name" value="SERINE_THREONINE-PROTEIN KINASE 31"/>
    <property type="match status" value="1"/>
</dbReference>
<evidence type="ECO:0000256" key="2">
    <source>
        <dbReference type="ARBA" id="ARBA00022759"/>
    </source>
</evidence>
<dbReference type="STRING" id="279824.SAMN03080617_03693"/>
<dbReference type="GO" id="GO:0004519">
    <property type="term" value="F:endonuclease activity"/>
    <property type="evidence" value="ECO:0007669"/>
    <property type="project" value="UniProtKB-KW"/>
</dbReference>
<organism evidence="5 6">
    <name type="scientific">Algoriphagus alkaliphilus</name>
    <dbReference type="NCBI Taxonomy" id="279824"/>
    <lineage>
        <taxon>Bacteria</taxon>
        <taxon>Pseudomonadati</taxon>
        <taxon>Bacteroidota</taxon>
        <taxon>Cytophagia</taxon>
        <taxon>Cytophagales</taxon>
        <taxon>Cyclobacteriaceae</taxon>
        <taxon>Algoriphagus</taxon>
    </lineage>
</organism>